<dbReference type="InterPro" id="IPR003660">
    <property type="entry name" value="HAMP_dom"/>
</dbReference>
<evidence type="ECO:0000259" key="10">
    <source>
        <dbReference type="PROSITE" id="PS50885"/>
    </source>
</evidence>
<evidence type="ECO:0000313" key="11">
    <source>
        <dbReference type="EMBL" id="MFD0960276.1"/>
    </source>
</evidence>
<comment type="caution">
    <text evidence="11">The sequence shown here is derived from an EMBL/GenBank/DDBJ whole genome shotgun (WGS) entry which is preliminary data.</text>
</comment>
<evidence type="ECO:0000256" key="4">
    <source>
        <dbReference type="ARBA" id="ARBA00023224"/>
    </source>
</evidence>
<dbReference type="Pfam" id="PF00672">
    <property type="entry name" value="HAMP"/>
    <property type="match status" value="1"/>
</dbReference>
<dbReference type="EMBL" id="JBHTJZ010000018">
    <property type="protein sequence ID" value="MFD0960276.1"/>
    <property type="molecule type" value="Genomic_DNA"/>
</dbReference>
<proteinExistence type="inferred from homology"/>
<dbReference type="SMART" id="SM00283">
    <property type="entry name" value="MA"/>
    <property type="match status" value="1"/>
</dbReference>
<dbReference type="Proteomes" id="UP001596989">
    <property type="component" value="Unassembled WGS sequence"/>
</dbReference>
<dbReference type="CDD" id="cd06225">
    <property type="entry name" value="HAMP"/>
    <property type="match status" value="1"/>
</dbReference>
<dbReference type="RefSeq" id="WP_377564725.1">
    <property type="nucleotide sequence ID" value="NZ_JBHTJZ010000018.1"/>
</dbReference>
<dbReference type="SUPFAM" id="SSF58104">
    <property type="entry name" value="Methyl-accepting chemotaxis protein (MCP) signaling domain"/>
    <property type="match status" value="1"/>
</dbReference>
<reference evidence="12" key="1">
    <citation type="journal article" date="2019" name="Int. J. Syst. Evol. Microbiol.">
        <title>The Global Catalogue of Microorganisms (GCM) 10K type strain sequencing project: providing services to taxonomists for standard genome sequencing and annotation.</title>
        <authorList>
            <consortium name="The Broad Institute Genomics Platform"/>
            <consortium name="The Broad Institute Genome Sequencing Center for Infectious Disease"/>
            <person name="Wu L."/>
            <person name="Ma J."/>
        </authorList>
    </citation>
    <scope>NUCLEOTIDE SEQUENCE [LARGE SCALE GENOMIC DNA]</scope>
    <source>
        <strain evidence="12">CCUG 59129</strain>
    </source>
</reference>
<name>A0ABW3HS12_9BACL</name>
<comment type="subcellular location">
    <subcellularLocation>
        <location evidence="1">Cell membrane</location>
    </subcellularLocation>
</comment>
<dbReference type="SMART" id="SM00304">
    <property type="entry name" value="HAMP"/>
    <property type="match status" value="1"/>
</dbReference>
<dbReference type="PANTHER" id="PTHR32089">
    <property type="entry name" value="METHYL-ACCEPTING CHEMOTAXIS PROTEIN MCPB"/>
    <property type="match status" value="1"/>
</dbReference>
<dbReference type="PROSITE" id="PS50111">
    <property type="entry name" value="CHEMOTAXIS_TRANSDUC_2"/>
    <property type="match status" value="1"/>
</dbReference>
<evidence type="ECO:0000256" key="2">
    <source>
        <dbReference type="ARBA" id="ARBA00022475"/>
    </source>
</evidence>
<feature type="domain" description="HAMP" evidence="10">
    <location>
        <begin position="216"/>
        <end position="269"/>
    </location>
</feature>
<evidence type="ECO:0000256" key="7">
    <source>
        <dbReference type="SAM" id="Coils"/>
    </source>
</evidence>
<evidence type="ECO:0000256" key="1">
    <source>
        <dbReference type="ARBA" id="ARBA00004236"/>
    </source>
</evidence>
<feature type="transmembrane region" description="Helical" evidence="8">
    <location>
        <begin position="194"/>
        <end position="216"/>
    </location>
</feature>
<sequence>MRLTLRVKLLMLAMVPILVYLFTGLYLLGENRAIFVQMSSSIYESTAKVESLILNADRDMYQAYVAYLRLESGNAQASEQEANLADLTENRNQVFNRVEEAKALLDKHELLGLTYENSGKTLQDTFDLSIDQFTIWYEEVLKATGDGNAKLLASVYDEHFQNGREGMNQISEVLDKYAYDTLTDIDEQLKGTQLSFFIGMAVVTVLLIVFMLYVVWKIMVTVRNVMNKTKKVSEGDLTTTAEQYYSKDELGDISRSVDSMIDAMKDLISGIKHSTARVNESAGKLSSVSRESSAAAEHVASQIEEVAGSSERQARGADEIARAIEEMTAGVNRIAENTSAVADEASATTEQADQGQAVLSGLSEQMLEVKSVIGKLSTVIGTLEQRSKDIGTIVENITAFSNQTNILSLNASIEAARAGEHGKGFAVVADEIRKLAASSLQSAERIDQLVSMTRSDISNASGYMSRTMEEVENSSARLGDVSENLHSIITAITKVSEQLQENSAITEQLSAGSEQVSASVAESATSASRNMEKADSVAAATEEQLALIESISASADGLNEVVLQLNEAVDQFKVK</sequence>
<gene>
    <name evidence="11" type="ORF">ACFQ2I_12860</name>
</gene>
<feature type="domain" description="Methyl-accepting transducer" evidence="9">
    <location>
        <begin position="288"/>
        <end position="524"/>
    </location>
</feature>
<feature type="coiled-coil region" evidence="7">
    <location>
        <begin position="70"/>
        <end position="104"/>
    </location>
</feature>
<dbReference type="InterPro" id="IPR004089">
    <property type="entry name" value="MCPsignal_dom"/>
</dbReference>
<accession>A0ABW3HS12</accession>
<dbReference type="Gene3D" id="1.10.287.950">
    <property type="entry name" value="Methyl-accepting chemotaxis protein"/>
    <property type="match status" value="1"/>
</dbReference>
<feature type="transmembrane region" description="Helical" evidence="8">
    <location>
        <begin position="9"/>
        <end position="29"/>
    </location>
</feature>
<keyword evidence="2" id="KW-1003">Cell membrane</keyword>
<dbReference type="Gene3D" id="6.10.340.10">
    <property type="match status" value="1"/>
</dbReference>
<evidence type="ECO:0000256" key="6">
    <source>
        <dbReference type="PROSITE-ProRule" id="PRU00284"/>
    </source>
</evidence>
<dbReference type="Pfam" id="PF00015">
    <property type="entry name" value="MCPsignal"/>
    <property type="match status" value="1"/>
</dbReference>
<organism evidence="11 12">
    <name type="scientific">Paenibacillus chungangensis</name>
    <dbReference type="NCBI Taxonomy" id="696535"/>
    <lineage>
        <taxon>Bacteria</taxon>
        <taxon>Bacillati</taxon>
        <taxon>Bacillota</taxon>
        <taxon>Bacilli</taxon>
        <taxon>Bacillales</taxon>
        <taxon>Paenibacillaceae</taxon>
        <taxon>Paenibacillus</taxon>
    </lineage>
</organism>
<keyword evidence="12" id="KW-1185">Reference proteome</keyword>
<dbReference type="CDD" id="cd11386">
    <property type="entry name" value="MCP_signal"/>
    <property type="match status" value="1"/>
</dbReference>
<evidence type="ECO:0000256" key="5">
    <source>
        <dbReference type="ARBA" id="ARBA00029447"/>
    </source>
</evidence>
<keyword evidence="4 6" id="KW-0807">Transducer</keyword>
<keyword evidence="3 8" id="KW-0472">Membrane</keyword>
<dbReference type="PROSITE" id="PS50885">
    <property type="entry name" value="HAMP"/>
    <property type="match status" value="1"/>
</dbReference>
<evidence type="ECO:0000259" key="9">
    <source>
        <dbReference type="PROSITE" id="PS50111"/>
    </source>
</evidence>
<keyword evidence="7" id="KW-0175">Coiled coil</keyword>
<evidence type="ECO:0000256" key="8">
    <source>
        <dbReference type="SAM" id="Phobius"/>
    </source>
</evidence>
<protein>
    <submittedName>
        <fullName evidence="11">Methyl-accepting chemotaxis protein</fullName>
    </submittedName>
</protein>
<evidence type="ECO:0000313" key="12">
    <source>
        <dbReference type="Proteomes" id="UP001596989"/>
    </source>
</evidence>
<keyword evidence="8" id="KW-1133">Transmembrane helix</keyword>
<keyword evidence="8" id="KW-0812">Transmembrane</keyword>
<evidence type="ECO:0000256" key="3">
    <source>
        <dbReference type="ARBA" id="ARBA00023136"/>
    </source>
</evidence>
<dbReference type="PANTHER" id="PTHR32089:SF112">
    <property type="entry name" value="LYSOZYME-LIKE PROTEIN-RELATED"/>
    <property type="match status" value="1"/>
</dbReference>
<comment type="similarity">
    <text evidence="5">Belongs to the methyl-accepting chemotaxis (MCP) protein family.</text>
</comment>